<dbReference type="Proteomes" id="UP000658131">
    <property type="component" value="Unassembled WGS sequence"/>
</dbReference>
<evidence type="ECO:0000313" key="3">
    <source>
        <dbReference type="Proteomes" id="UP000658131"/>
    </source>
</evidence>
<name>A0ABR7NEP1_9FIRM</name>
<keyword evidence="3" id="KW-1185">Reference proteome</keyword>
<gene>
    <name evidence="2" type="ORF">H8717_00440</name>
</gene>
<evidence type="ECO:0000313" key="2">
    <source>
        <dbReference type="EMBL" id="MBC8574880.1"/>
    </source>
</evidence>
<evidence type="ECO:0000259" key="1">
    <source>
        <dbReference type="Pfam" id="PF23343"/>
    </source>
</evidence>
<organism evidence="2 3">
    <name type="scientific">Yanshouia hominis</name>
    <dbReference type="NCBI Taxonomy" id="2763673"/>
    <lineage>
        <taxon>Bacteria</taxon>
        <taxon>Bacillati</taxon>
        <taxon>Bacillota</taxon>
        <taxon>Clostridia</taxon>
        <taxon>Eubacteriales</taxon>
        <taxon>Oscillospiraceae</taxon>
        <taxon>Yanshouia</taxon>
    </lineage>
</organism>
<dbReference type="Pfam" id="PF23343">
    <property type="entry name" value="REP_ORF2-G2P"/>
    <property type="match status" value="1"/>
</dbReference>
<dbReference type="InterPro" id="IPR056906">
    <property type="entry name" value="ORF2/G2P_dom"/>
</dbReference>
<dbReference type="RefSeq" id="WP_262398574.1">
    <property type="nucleotide sequence ID" value="NZ_JACRTB010000001.1"/>
</dbReference>
<dbReference type="EMBL" id="JACRTB010000001">
    <property type="protein sequence ID" value="MBC8574880.1"/>
    <property type="molecule type" value="Genomic_DNA"/>
</dbReference>
<reference evidence="2 3" key="1">
    <citation type="submission" date="2020-08" db="EMBL/GenBank/DDBJ databases">
        <title>Genome public.</title>
        <authorList>
            <person name="Liu C."/>
            <person name="Sun Q."/>
        </authorList>
    </citation>
    <scope>NUCLEOTIDE SEQUENCE [LARGE SCALE GENOMIC DNA]</scope>
    <source>
        <strain evidence="2 3">BX1</strain>
    </source>
</reference>
<comment type="caution">
    <text evidence="2">The sequence shown here is derived from an EMBL/GenBank/DDBJ whole genome shotgun (WGS) entry which is preliminary data.</text>
</comment>
<sequence>MLSGLHVSQGVVYQKNIGILKEYTDDYFKLIHMRALRQAGFEESSAIKNKKNSASNTEKLAQSLSRSRATVFELAICNQWDYFVTLTIDGQKYDRSNLRIYMKSFSKWLNNYNYQNQSDIRYLLIPENHQDGSWHMHGLLSAVPLSDLKLFTLQDHLPYRLRKKISSGRSIYDWPRYRSAFGWSVAEPIMSKEACAKYITKYITKSLAESRIALNHHLFYCSQGLNRAKEIYRAEIKRMFNPDYANDYVAVKRYRSAAEAALCFCDFEEDEAV</sequence>
<feature type="domain" description="Replication-associated protein ORF2/G2P" evidence="1">
    <location>
        <begin position="81"/>
        <end position="206"/>
    </location>
</feature>
<protein>
    <recommendedName>
        <fullName evidence="1">Replication-associated protein ORF2/G2P domain-containing protein</fullName>
    </recommendedName>
</protein>
<proteinExistence type="predicted"/>
<accession>A0ABR7NEP1</accession>